<protein>
    <submittedName>
        <fullName evidence="4">50S ribosomal protein L30e</fullName>
    </submittedName>
</protein>
<keyword evidence="5" id="KW-1185">Reference proteome</keyword>
<reference evidence="4" key="1">
    <citation type="submission" date="2022-01" db="EMBL/GenBank/DDBJ databases">
        <title>Draft genome of Methanogenium marinum DSM 15558.</title>
        <authorList>
            <person name="Chen S.-C."/>
            <person name="You Y.-T."/>
        </authorList>
    </citation>
    <scope>NUCLEOTIDE SEQUENCE</scope>
    <source>
        <strain evidence="4">DSM 15558</strain>
    </source>
</reference>
<dbReference type="RefSeq" id="WP_274923701.1">
    <property type="nucleotide sequence ID" value="NZ_JAKELO010000001.1"/>
</dbReference>
<dbReference type="InterPro" id="IPR004038">
    <property type="entry name" value="Ribosomal_eL8/eL30/eS12/Gad45"/>
</dbReference>
<dbReference type="InterPro" id="IPR029064">
    <property type="entry name" value="Ribosomal_eL30-like_sf"/>
</dbReference>
<dbReference type="Proteomes" id="UP001143747">
    <property type="component" value="Unassembled WGS sequence"/>
</dbReference>
<dbReference type="GO" id="GO:0003723">
    <property type="term" value="F:RNA binding"/>
    <property type="evidence" value="ECO:0007669"/>
    <property type="project" value="InterPro"/>
</dbReference>
<name>A0A9Q4KQX1_9EURY</name>
<dbReference type="SUPFAM" id="SSF55315">
    <property type="entry name" value="L30e-like"/>
    <property type="match status" value="1"/>
</dbReference>
<dbReference type="AlphaFoldDB" id="A0A9Q4KQX1"/>
<evidence type="ECO:0000256" key="1">
    <source>
        <dbReference type="ARBA" id="ARBA00022980"/>
    </source>
</evidence>
<dbReference type="EMBL" id="JAKELO010000001">
    <property type="protein sequence ID" value="MDE4907037.1"/>
    <property type="molecule type" value="Genomic_DNA"/>
</dbReference>
<evidence type="ECO:0000256" key="2">
    <source>
        <dbReference type="ARBA" id="ARBA00023274"/>
    </source>
</evidence>
<comment type="caution">
    <text evidence="4">The sequence shown here is derived from an EMBL/GenBank/DDBJ whole genome shotgun (WGS) entry which is preliminary data.</text>
</comment>
<organism evidence="4 5">
    <name type="scientific">Methanogenium marinum</name>
    <dbReference type="NCBI Taxonomy" id="348610"/>
    <lineage>
        <taxon>Archaea</taxon>
        <taxon>Methanobacteriati</taxon>
        <taxon>Methanobacteriota</taxon>
        <taxon>Stenosarchaea group</taxon>
        <taxon>Methanomicrobia</taxon>
        <taxon>Methanomicrobiales</taxon>
        <taxon>Methanomicrobiaceae</taxon>
        <taxon>Methanogenium</taxon>
    </lineage>
</organism>
<dbReference type="Pfam" id="PF01248">
    <property type="entry name" value="Ribosomal_L7Ae"/>
    <property type="match status" value="1"/>
</dbReference>
<evidence type="ECO:0000313" key="4">
    <source>
        <dbReference type="EMBL" id="MDE4907037.1"/>
    </source>
</evidence>
<sequence length="96" mass="10515">MDFESSLRRAIKTGKVFSGQKSTKECIENKTAQMVVVAKNCPEEYVKYLSGVEDTFVYTFDGSSVMLGKSCGRPHMVSALAIVDAGESDILSLKRV</sequence>
<dbReference type="Gene3D" id="3.30.1330.30">
    <property type="match status" value="1"/>
</dbReference>
<keyword evidence="2" id="KW-0687">Ribonucleoprotein</keyword>
<dbReference type="GO" id="GO:0005840">
    <property type="term" value="C:ribosome"/>
    <property type="evidence" value="ECO:0007669"/>
    <property type="project" value="UniProtKB-KW"/>
</dbReference>
<evidence type="ECO:0000313" key="5">
    <source>
        <dbReference type="Proteomes" id="UP001143747"/>
    </source>
</evidence>
<dbReference type="NCBIfam" id="NF002172">
    <property type="entry name" value="PRK01018.1"/>
    <property type="match status" value="1"/>
</dbReference>
<evidence type="ECO:0000259" key="3">
    <source>
        <dbReference type="Pfam" id="PF01248"/>
    </source>
</evidence>
<feature type="domain" description="Ribosomal protein eL8/eL30/eS12/Gadd45" evidence="3">
    <location>
        <begin position="3"/>
        <end position="91"/>
    </location>
</feature>
<proteinExistence type="predicted"/>
<dbReference type="InterPro" id="IPR039109">
    <property type="entry name" value="Ribosomal_eL30-like"/>
</dbReference>
<keyword evidence="1 4" id="KW-0689">Ribosomal protein</keyword>
<gene>
    <name evidence="4" type="ORF">L0665_00135</name>
</gene>
<accession>A0A9Q4KQX1</accession>
<dbReference type="PANTHER" id="PTHR11449">
    <property type="entry name" value="RIBOSOMAL PROTEIN L30"/>
    <property type="match status" value="1"/>
</dbReference>
<dbReference type="GO" id="GO:1990904">
    <property type="term" value="C:ribonucleoprotein complex"/>
    <property type="evidence" value="ECO:0007669"/>
    <property type="project" value="UniProtKB-KW"/>
</dbReference>